<keyword evidence="4" id="KW-1185">Reference proteome</keyword>
<dbReference type="RefSeq" id="WP_173502139.1">
    <property type="nucleotide sequence ID" value="NZ_JABSOD010000019.1"/>
</dbReference>
<comment type="caution">
    <text evidence="3">The sequence shown here is derived from an EMBL/GenBank/DDBJ whole genome shotgun (WGS) entry which is preliminary data.</text>
</comment>
<name>A0A7Y5AST9_9GAMM</name>
<feature type="domain" description="VanZ-like" evidence="2">
    <location>
        <begin position="35"/>
        <end position="106"/>
    </location>
</feature>
<proteinExistence type="predicted"/>
<dbReference type="Proteomes" id="UP000523161">
    <property type="component" value="Unassembled WGS sequence"/>
</dbReference>
<evidence type="ECO:0000313" key="4">
    <source>
        <dbReference type="Proteomes" id="UP000523161"/>
    </source>
</evidence>
<protein>
    <submittedName>
        <fullName evidence="3">VanZ family protein</fullName>
    </submittedName>
</protein>
<keyword evidence="1" id="KW-0472">Membrane</keyword>
<evidence type="ECO:0000313" key="3">
    <source>
        <dbReference type="EMBL" id="NRQ43901.1"/>
    </source>
</evidence>
<keyword evidence="1" id="KW-1133">Transmembrane helix</keyword>
<dbReference type="PANTHER" id="PTHR28008">
    <property type="entry name" value="DOMAIN PROTEIN, PUTATIVE (AFU_ORTHOLOGUE AFUA_3G10980)-RELATED"/>
    <property type="match status" value="1"/>
</dbReference>
<keyword evidence="1" id="KW-0812">Transmembrane</keyword>
<feature type="transmembrane region" description="Helical" evidence="1">
    <location>
        <begin position="6"/>
        <end position="27"/>
    </location>
</feature>
<dbReference type="EMBL" id="JABSOD010000019">
    <property type="protein sequence ID" value="NRQ43901.1"/>
    <property type="molecule type" value="Genomic_DNA"/>
</dbReference>
<feature type="transmembrane region" description="Helical" evidence="1">
    <location>
        <begin position="39"/>
        <end position="57"/>
    </location>
</feature>
<dbReference type="NCBIfam" id="NF037970">
    <property type="entry name" value="vanZ_1"/>
    <property type="match status" value="1"/>
</dbReference>
<dbReference type="PANTHER" id="PTHR28008:SF1">
    <property type="entry name" value="DOMAIN PROTEIN, PUTATIVE (AFU_ORTHOLOGUE AFUA_3G10980)-RELATED"/>
    <property type="match status" value="1"/>
</dbReference>
<feature type="transmembrane region" description="Helical" evidence="1">
    <location>
        <begin position="89"/>
        <end position="109"/>
    </location>
</feature>
<reference evidence="3 4" key="1">
    <citation type="submission" date="2020-06" db="EMBL/GenBank/DDBJ databases">
        <title>Rheinheimera sp. nov., a marine bacterium isolated from coastal.</title>
        <authorList>
            <person name="Yu Q."/>
            <person name="Qi Y."/>
            <person name="Pu J."/>
        </authorList>
    </citation>
    <scope>NUCLEOTIDE SEQUENCE [LARGE SCALE GENOMIC DNA]</scope>
    <source>
        <strain evidence="3 4">YQF-2</strain>
    </source>
</reference>
<dbReference type="Pfam" id="PF04892">
    <property type="entry name" value="VanZ"/>
    <property type="match status" value="1"/>
</dbReference>
<evidence type="ECO:0000256" key="1">
    <source>
        <dbReference type="SAM" id="Phobius"/>
    </source>
</evidence>
<gene>
    <name evidence="3" type="ORF">HRH59_15235</name>
</gene>
<organism evidence="3 4">
    <name type="scientific">Rheinheimera lutimaris</name>
    <dbReference type="NCBI Taxonomy" id="2740584"/>
    <lineage>
        <taxon>Bacteria</taxon>
        <taxon>Pseudomonadati</taxon>
        <taxon>Pseudomonadota</taxon>
        <taxon>Gammaproteobacteria</taxon>
        <taxon>Chromatiales</taxon>
        <taxon>Chromatiaceae</taxon>
        <taxon>Rheinheimera</taxon>
    </lineage>
</organism>
<accession>A0A7Y5AST9</accession>
<evidence type="ECO:0000259" key="2">
    <source>
        <dbReference type="Pfam" id="PF04892"/>
    </source>
</evidence>
<sequence>MSQVFYRWICILCFMLATAGFLAELSGHRIGGGFAHMDKIAHFGIFTILTALLWKGFKLNPWLAFLLLGMYGGAVELVQHHFTRRNGDWWDWLADIGGIVCFYLVRALWHKIRPRSQR</sequence>
<dbReference type="InterPro" id="IPR006976">
    <property type="entry name" value="VanZ-like"/>
</dbReference>
<dbReference type="AlphaFoldDB" id="A0A7Y5AST9"/>